<proteinExistence type="predicted"/>
<evidence type="ECO:0000313" key="3">
    <source>
        <dbReference type="Proteomes" id="UP000178254"/>
    </source>
</evidence>
<sequence>MEFLRPKYTIISAREVEIFVFYCHSHAPEQSDKCPWGESGNPVAKNTTEPLDPRFRGDDKLIKHYDSKTKPPAHPSVFLFNFCLRYECCLFAFTKRASTPPSPSPF</sequence>
<gene>
    <name evidence="2" type="ORF">A2538_01155</name>
</gene>
<evidence type="ECO:0000313" key="2">
    <source>
        <dbReference type="EMBL" id="OGH94392.1"/>
    </source>
</evidence>
<dbReference type="AlphaFoldDB" id="A0A1F6PE02"/>
<dbReference type="STRING" id="1798709.A2538_01155"/>
<name>A0A1F6PE02_9BACT</name>
<feature type="region of interest" description="Disordered" evidence="1">
    <location>
        <begin position="29"/>
        <end position="54"/>
    </location>
</feature>
<accession>A0A1F6PE02</accession>
<protein>
    <submittedName>
        <fullName evidence="2">Uncharacterized protein</fullName>
    </submittedName>
</protein>
<evidence type="ECO:0000256" key="1">
    <source>
        <dbReference type="SAM" id="MobiDB-lite"/>
    </source>
</evidence>
<comment type="caution">
    <text evidence="2">The sequence shown here is derived from an EMBL/GenBank/DDBJ whole genome shotgun (WGS) entry which is preliminary data.</text>
</comment>
<dbReference type="Proteomes" id="UP000178254">
    <property type="component" value="Unassembled WGS sequence"/>
</dbReference>
<organism evidence="2 3">
    <name type="scientific">Candidatus Magasanikbacteria bacterium RIFOXYD2_FULL_41_14</name>
    <dbReference type="NCBI Taxonomy" id="1798709"/>
    <lineage>
        <taxon>Bacteria</taxon>
        <taxon>Candidatus Magasanikiibacteriota</taxon>
    </lineage>
</organism>
<dbReference type="EMBL" id="MFRE01000009">
    <property type="protein sequence ID" value="OGH94392.1"/>
    <property type="molecule type" value="Genomic_DNA"/>
</dbReference>
<reference evidence="2 3" key="1">
    <citation type="journal article" date="2016" name="Nat. Commun.">
        <title>Thousands of microbial genomes shed light on interconnected biogeochemical processes in an aquifer system.</title>
        <authorList>
            <person name="Anantharaman K."/>
            <person name="Brown C.T."/>
            <person name="Hug L.A."/>
            <person name="Sharon I."/>
            <person name="Castelle C.J."/>
            <person name="Probst A.J."/>
            <person name="Thomas B.C."/>
            <person name="Singh A."/>
            <person name="Wilkins M.J."/>
            <person name="Karaoz U."/>
            <person name="Brodie E.L."/>
            <person name="Williams K.H."/>
            <person name="Hubbard S.S."/>
            <person name="Banfield J.F."/>
        </authorList>
    </citation>
    <scope>NUCLEOTIDE SEQUENCE [LARGE SCALE GENOMIC DNA]</scope>
</reference>